<evidence type="ECO:0000313" key="2">
    <source>
        <dbReference type="EMBL" id="CCH40488.1"/>
    </source>
</evidence>
<keyword evidence="3" id="KW-1185">Reference proteome</keyword>
<dbReference type="Gene3D" id="2.170.270.10">
    <property type="entry name" value="SET domain"/>
    <property type="match status" value="2"/>
</dbReference>
<evidence type="ECO:0000313" key="3">
    <source>
        <dbReference type="Proteomes" id="UP000009328"/>
    </source>
</evidence>
<dbReference type="InterPro" id="IPR050869">
    <property type="entry name" value="H3K4_H4K5_MeTrfase"/>
</dbReference>
<dbReference type="InterPro" id="IPR001214">
    <property type="entry name" value="SET_dom"/>
</dbReference>
<dbReference type="STRING" id="1206466.K0KH33"/>
<dbReference type="PROSITE" id="PS50280">
    <property type="entry name" value="SET"/>
    <property type="match status" value="1"/>
</dbReference>
<dbReference type="CDD" id="cd20071">
    <property type="entry name" value="SET_SMYD"/>
    <property type="match status" value="1"/>
</dbReference>
<dbReference type="PANTHER" id="PTHR12197:SF294">
    <property type="entry name" value="POTENTIAL PROTEIN LYSINE METHYLTRANSFERASE SET6"/>
    <property type="match status" value="1"/>
</dbReference>
<gene>
    <name evidence="2" type="ORF">BN7_21</name>
</gene>
<dbReference type="AlphaFoldDB" id="K0KH33"/>
<organism evidence="2 3">
    <name type="scientific">Wickerhamomyces ciferrii (strain ATCC 14091 / BCRC 22168 / CBS 111 / JCM 3599 / NBRC 0793 / NRRL Y-1031 F-60-10)</name>
    <name type="common">Yeast</name>
    <name type="synonym">Pichia ciferrii</name>
    <dbReference type="NCBI Taxonomy" id="1206466"/>
    <lineage>
        <taxon>Eukaryota</taxon>
        <taxon>Fungi</taxon>
        <taxon>Dikarya</taxon>
        <taxon>Ascomycota</taxon>
        <taxon>Saccharomycotina</taxon>
        <taxon>Saccharomycetes</taxon>
        <taxon>Phaffomycetales</taxon>
        <taxon>Wickerhamomycetaceae</taxon>
        <taxon>Wickerhamomyces</taxon>
    </lineage>
</organism>
<sequence length="370" mass="43369">MSQDGSPTGIEVSKFFEVRQTQYGRACFASQDIPKGVEILISNSPFATVILHEFRKEVCSSCFGYEYGKYCKVKLTDLPEFKSNKKFRGAGLWFCSEKCMEDWLKFDSKGELTQAFETFLEFYQTKTKSPAPETTEFNPKITTEYIELYWKDIEDWESKASKMKKTKLLGKLPYLDEDEYTGARLIIHALYNIYQNHESLETFKELQTNELQKVGRFPALLRSQASIYQVLKTILPDYLQPFLTIETIRLIFGREYGNSFGTWQLVDDKSSENKEFLGYSLFPEASFFNHSCSPNLKKYRKVNRMHFQTTADIAKGEQMCIDYFHMLDESLMVRQEVLSKNWFFECACDRCDEEFRSESYQVKPPPKQIY</sequence>
<dbReference type="FunCoup" id="K0KH33">
    <property type="interactions" value="78"/>
</dbReference>
<dbReference type="HOGENOM" id="CLU_038964_1_0_1"/>
<dbReference type="eggNOG" id="KOG2084">
    <property type="taxonomic scope" value="Eukaryota"/>
</dbReference>
<proteinExistence type="predicted"/>
<reference evidence="2 3" key="1">
    <citation type="journal article" date="2012" name="Eukaryot. Cell">
        <title>Draft genome sequence of Wickerhamomyces ciferrii NRRL Y-1031 F-60-10.</title>
        <authorList>
            <person name="Schneider J."/>
            <person name="Andrea H."/>
            <person name="Blom J."/>
            <person name="Jaenicke S."/>
            <person name="Ruckert C."/>
            <person name="Schorsch C."/>
            <person name="Szczepanowski R."/>
            <person name="Farwick M."/>
            <person name="Goesmann A."/>
            <person name="Puhler A."/>
            <person name="Schaffer S."/>
            <person name="Tauch A."/>
            <person name="Kohler T."/>
            <person name="Brinkrolf K."/>
        </authorList>
    </citation>
    <scope>NUCLEOTIDE SEQUENCE [LARGE SCALE GENOMIC DNA]</scope>
    <source>
        <strain evidence="3">ATCC 14091 / BCRC 22168 / CBS 111 / JCM 3599 / NBRC 0793 / NRRL Y-1031 F-60-10</strain>
    </source>
</reference>
<dbReference type="PANTHER" id="PTHR12197">
    <property type="entry name" value="HISTONE-LYSINE N-METHYLTRANSFERASE SMYD"/>
    <property type="match status" value="1"/>
</dbReference>
<feature type="domain" description="SET" evidence="1">
    <location>
        <begin position="8"/>
        <end position="324"/>
    </location>
</feature>
<dbReference type="Proteomes" id="UP000009328">
    <property type="component" value="Unassembled WGS sequence"/>
</dbReference>
<dbReference type="GO" id="GO:0005634">
    <property type="term" value="C:nucleus"/>
    <property type="evidence" value="ECO:0007669"/>
    <property type="project" value="TreeGrafter"/>
</dbReference>
<dbReference type="EMBL" id="CAIF01000001">
    <property type="protein sequence ID" value="CCH40488.1"/>
    <property type="molecule type" value="Genomic_DNA"/>
</dbReference>
<dbReference type="InterPro" id="IPR046341">
    <property type="entry name" value="SET_dom_sf"/>
</dbReference>
<name>K0KH33_WICCF</name>
<evidence type="ECO:0000259" key="1">
    <source>
        <dbReference type="PROSITE" id="PS50280"/>
    </source>
</evidence>
<protein>
    <submittedName>
        <fullName evidence="2">SET and MYND domain-containing protein 5</fullName>
    </submittedName>
</protein>
<dbReference type="Pfam" id="PF00856">
    <property type="entry name" value="SET"/>
    <property type="match status" value="1"/>
</dbReference>
<comment type="caution">
    <text evidence="2">The sequence shown here is derived from an EMBL/GenBank/DDBJ whole genome shotgun (WGS) entry which is preliminary data.</text>
</comment>
<dbReference type="Gene3D" id="6.10.140.2220">
    <property type="match status" value="1"/>
</dbReference>
<dbReference type="SUPFAM" id="SSF82199">
    <property type="entry name" value="SET domain"/>
    <property type="match status" value="1"/>
</dbReference>
<accession>K0KH33</accession>
<dbReference type="InParanoid" id="K0KH33"/>